<dbReference type="EMBL" id="CAJNYU010002809">
    <property type="protein sequence ID" value="CAF3603764.1"/>
    <property type="molecule type" value="Genomic_DNA"/>
</dbReference>
<feature type="compositionally biased region" description="Polar residues" evidence="2">
    <location>
        <begin position="1279"/>
        <end position="1305"/>
    </location>
</feature>
<name>A0A820N8U3_9BILA</name>
<feature type="region of interest" description="Disordered" evidence="2">
    <location>
        <begin position="883"/>
        <end position="910"/>
    </location>
</feature>
<feature type="region of interest" description="Disordered" evidence="2">
    <location>
        <begin position="642"/>
        <end position="735"/>
    </location>
</feature>
<dbReference type="CDD" id="cd04031">
    <property type="entry name" value="C2A_RIM1alpha"/>
    <property type="match status" value="1"/>
</dbReference>
<dbReference type="Proteomes" id="UP000663862">
    <property type="component" value="Unassembled WGS sequence"/>
</dbReference>
<keyword evidence="1" id="KW-0677">Repeat</keyword>
<proteinExistence type="predicted"/>
<feature type="region of interest" description="Disordered" evidence="2">
    <location>
        <begin position="152"/>
        <end position="199"/>
    </location>
</feature>
<accession>A0A820N8U3</accession>
<evidence type="ECO:0000313" key="4">
    <source>
        <dbReference type="EMBL" id="CAF3603764.1"/>
    </source>
</evidence>
<evidence type="ECO:0000256" key="1">
    <source>
        <dbReference type="ARBA" id="ARBA00022737"/>
    </source>
</evidence>
<dbReference type="Gene3D" id="2.60.40.150">
    <property type="entry name" value="C2 domain"/>
    <property type="match status" value="1"/>
</dbReference>
<dbReference type="SMART" id="SM00239">
    <property type="entry name" value="C2"/>
    <property type="match status" value="1"/>
</dbReference>
<dbReference type="GO" id="GO:1904071">
    <property type="term" value="P:presynaptic active zone assembly"/>
    <property type="evidence" value="ECO:0007669"/>
    <property type="project" value="TreeGrafter"/>
</dbReference>
<dbReference type="PANTHER" id="PTHR14113">
    <property type="entry name" value="PICCOLO/BASSOON"/>
    <property type="match status" value="1"/>
</dbReference>
<feature type="region of interest" description="Disordered" evidence="2">
    <location>
        <begin position="15"/>
        <end position="74"/>
    </location>
</feature>
<dbReference type="GO" id="GO:0035418">
    <property type="term" value="P:protein localization to synapse"/>
    <property type="evidence" value="ECO:0007669"/>
    <property type="project" value="TreeGrafter"/>
</dbReference>
<evidence type="ECO:0000313" key="6">
    <source>
        <dbReference type="Proteomes" id="UP000663862"/>
    </source>
</evidence>
<evidence type="ECO:0000259" key="3">
    <source>
        <dbReference type="PROSITE" id="PS50004"/>
    </source>
</evidence>
<dbReference type="InterPro" id="IPR052098">
    <property type="entry name" value="Presynaptic_Scaffold_Bsn/Pclo"/>
</dbReference>
<dbReference type="SUPFAM" id="SSF49562">
    <property type="entry name" value="C2 domain (Calcium/lipid-binding domain, CaLB)"/>
    <property type="match status" value="1"/>
</dbReference>
<dbReference type="InterPro" id="IPR036034">
    <property type="entry name" value="PDZ_sf"/>
</dbReference>
<dbReference type="PROSITE" id="PS50004">
    <property type="entry name" value="C2"/>
    <property type="match status" value="1"/>
</dbReference>
<dbReference type="GO" id="GO:0098978">
    <property type="term" value="C:glutamatergic synapse"/>
    <property type="evidence" value="ECO:0007669"/>
    <property type="project" value="TreeGrafter"/>
</dbReference>
<dbReference type="GO" id="GO:0016020">
    <property type="term" value="C:membrane"/>
    <property type="evidence" value="ECO:0007669"/>
    <property type="project" value="InterPro"/>
</dbReference>
<feature type="compositionally biased region" description="Low complexity" evidence="2">
    <location>
        <begin position="152"/>
        <end position="166"/>
    </location>
</feature>
<dbReference type="InterPro" id="IPR000008">
    <property type="entry name" value="C2_dom"/>
</dbReference>
<reference evidence="5" key="1">
    <citation type="submission" date="2021-02" db="EMBL/GenBank/DDBJ databases">
        <authorList>
            <person name="Nowell W R."/>
        </authorList>
    </citation>
    <scope>NUCLEOTIDE SEQUENCE</scope>
</reference>
<feature type="compositionally biased region" description="Low complexity" evidence="2">
    <location>
        <begin position="650"/>
        <end position="665"/>
    </location>
</feature>
<evidence type="ECO:0000256" key="2">
    <source>
        <dbReference type="SAM" id="MobiDB-lite"/>
    </source>
</evidence>
<dbReference type="Pfam" id="PF00168">
    <property type="entry name" value="C2"/>
    <property type="match status" value="1"/>
</dbReference>
<feature type="compositionally biased region" description="Low complexity" evidence="2">
    <location>
        <begin position="25"/>
        <end position="39"/>
    </location>
</feature>
<feature type="compositionally biased region" description="Low complexity" evidence="2">
    <location>
        <begin position="1068"/>
        <end position="1080"/>
    </location>
</feature>
<dbReference type="InterPro" id="IPR001565">
    <property type="entry name" value="Synaptotagmin"/>
</dbReference>
<gene>
    <name evidence="4" type="ORF">FME351_LOCUS22091</name>
    <name evidence="5" type="ORF">TSG867_LOCUS11880</name>
</gene>
<dbReference type="PANTHER" id="PTHR14113:SF6">
    <property type="entry name" value="PROTEIN PICCOLO"/>
    <property type="match status" value="1"/>
</dbReference>
<feature type="compositionally biased region" description="Basic and acidic residues" evidence="2">
    <location>
        <begin position="975"/>
        <end position="984"/>
    </location>
</feature>
<dbReference type="InterPro" id="IPR035892">
    <property type="entry name" value="C2_domain_sf"/>
</dbReference>
<feature type="compositionally biased region" description="Basic residues" evidence="2">
    <location>
        <begin position="666"/>
        <end position="675"/>
    </location>
</feature>
<feature type="compositionally biased region" description="Basic and acidic residues" evidence="2">
    <location>
        <begin position="168"/>
        <end position="180"/>
    </location>
</feature>
<dbReference type="Proteomes" id="UP000663869">
    <property type="component" value="Unassembled WGS sequence"/>
</dbReference>
<dbReference type="GO" id="GO:0098982">
    <property type="term" value="C:GABA-ergic synapse"/>
    <property type="evidence" value="ECO:0007669"/>
    <property type="project" value="TreeGrafter"/>
</dbReference>
<organism evidence="5 6">
    <name type="scientific">Rotaria socialis</name>
    <dbReference type="NCBI Taxonomy" id="392032"/>
    <lineage>
        <taxon>Eukaryota</taxon>
        <taxon>Metazoa</taxon>
        <taxon>Spiralia</taxon>
        <taxon>Gnathifera</taxon>
        <taxon>Rotifera</taxon>
        <taxon>Eurotatoria</taxon>
        <taxon>Bdelloidea</taxon>
        <taxon>Philodinida</taxon>
        <taxon>Philodinidae</taxon>
        <taxon>Rotaria</taxon>
    </lineage>
</organism>
<feature type="compositionally biased region" description="Polar residues" evidence="2">
    <location>
        <begin position="891"/>
        <end position="900"/>
    </location>
</feature>
<dbReference type="EMBL" id="CAJOBQ010000584">
    <property type="protein sequence ID" value="CAF4385354.1"/>
    <property type="molecule type" value="Genomic_DNA"/>
</dbReference>
<feature type="region of interest" description="Disordered" evidence="2">
    <location>
        <begin position="1264"/>
        <end position="1305"/>
    </location>
</feature>
<sequence>MLNSLKKWVQDVAVDLTPPVPPQPSTSSPALSSSLNPRPTNHYHYSSTPSYDLPHFSEHLPKNSSSTMGLSRPISMDSVRSTRLVKTSIPPPPASPAELDLSHLNREEQEHIANVLRRARAVDEQQSSGPLIATPSARSPLASIVSASFSSLTSSSSSTSTSSFNSEKPGKYVHDDKIHDDDDDDNETRDDREISSSTPESTLITIYQCQVCNKQQQGNIPICFQCRDNEEVARLTQSNTSPIMPTRKSLSPIPIEFNKDNDDKIYDNVTKIDEEPVEQNSPTLDDMFYVSHHDTTLMNDNQGQKKPDDEENQHCQSPLFESKSALTSLTMAIPVKTRINNLTEIDENDFFYQGPSPYVATIDNILISDQITEASIPSYKIDEYIEEDDHYERDHVKELEETIANLSRHFPVSSQKLNTIEINPIVTNLRQPSTLCVDEIDVDSILEMEIESPPTDERYIQSSSSLYSTSTSSQHPLNAPITVPILTNNRRGSLSRSSGIRENLTDLLIAAKKSTELYPSDTRSLHRTASSHSKRIIPIHRQKRNLPTVPLATDHIQLRRTNSESRFCLPAVRSAVLMSNSNIDDECDLLEIDLNDPMGSMKRTSRSKTESEININNDINYDRIFFNTTNQSPSFDRIYFPKTQKKQLKDQTTNTPPISNLNSTMKTKKKLKKKGSSSPNNYHTSSTYINGQSTPTATSPTLPNPPSIVLPSPAATPTTTATSTPYRPKLQKSTSTEISYPFQVSKLILSLDRRNTAQKNDANLGLRITGGHSLPNCDEVLELGGVSLRGKSALFVQNLMNSIQDEFEIVVRSQHVIPTTSPPIEIHKPESIKSNNRLAVLPNSSLAVDQTIQRRHSMDTTQHSQQHSANNPVAKSLSTMLPLPTKESNDVSDQLLSPTMTRKKSISSKERLFSVESLHRASSMKSVEYCMKAPVPPTNNINPIHNDTYIVPEQERTHSMKRYEQKPISLSVTTPEHEILHEDSTMSTQITQPPRKYELRNSLLPNDPGLNGVASSQSVDRRNSNESDESDNLSQYFRSPTSRKSSLMTTNEVSNVPNKDLPHETKPNVSSNNNNNNTATVDASTRLQGFIKSPEEQRPPRDSTGGSFKFLKKKTKSVDFSNPPIEIRANDYVGDIELQIGHNSEREQLVIRIVKAKNLLAKDTNGYSDPFVKVYLLPGRDQENKRRTKHISKNLNPLWDYTVIYGNMHREELQYKMLEFTVWDYDRFKANDFLGQVTIDLKDANVIDDKPHWYRLQALRSREEATNRGSSPRLYKMTSVDSTGSSASAFNKSTANLQPPANQNK</sequence>
<feature type="compositionally biased region" description="Polar residues" evidence="2">
    <location>
        <begin position="679"/>
        <end position="701"/>
    </location>
</feature>
<dbReference type="PRINTS" id="PR00399">
    <property type="entry name" value="SYNAPTOTAGMN"/>
</dbReference>
<feature type="compositionally biased region" description="Low complexity" evidence="2">
    <location>
        <begin position="711"/>
        <end position="725"/>
    </location>
</feature>
<comment type="caution">
    <text evidence="5">The sequence shown here is derived from an EMBL/GenBank/DDBJ whole genome shotgun (WGS) entry which is preliminary data.</text>
</comment>
<feature type="domain" description="C2" evidence="3">
    <location>
        <begin position="1132"/>
        <end position="1254"/>
    </location>
</feature>
<feature type="region of interest" description="Disordered" evidence="2">
    <location>
        <begin position="963"/>
        <end position="1080"/>
    </location>
</feature>
<dbReference type="GO" id="GO:0030424">
    <property type="term" value="C:axon"/>
    <property type="evidence" value="ECO:0007669"/>
    <property type="project" value="TreeGrafter"/>
</dbReference>
<dbReference type="PRINTS" id="PR00360">
    <property type="entry name" value="C2DOMAIN"/>
</dbReference>
<feature type="compositionally biased region" description="Polar residues" evidence="2">
    <location>
        <begin position="1033"/>
        <end position="1057"/>
    </location>
</feature>
<protein>
    <recommendedName>
        <fullName evidence="3">C2 domain-containing protein</fullName>
    </recommendedName>
</protein>
<dbReference type="GO" id="GO:0098882">
    <property type="term" value="F:structural constituent of presynaptic active zone"/>
    <property type="evidence" value="ECO:0007669"/>
    <property type="project" value="TreeGrafter"/>
</dbReference>
<dbReference type="GO" id="GO:0048788">
    <property type="term" value="C:cytoskeleton of presynaptic active zone"/>
    <property type="evidence" value="ECO:0007669"/>
    <property type="project" value="TreeGrafter"/>
</dbReference>
<dbReference type="SUPFAM" id="SSF50156">
    <property type="entry name" value="PDZ domain-like"/>
    <property type="match status" value="1"/>
</dbReference>
<evidence type="ECO:0000313" key="5">
    <source>
        <dbReference type="EMBL" id="CAF4385354.1"/>
    </source>
</evidence>